<keyword evidence="3" id="KW-1185">Reference proteome</keyword>
<evidence type="ECO:0000313" key="1">
    <source>
        <dbReference type="EMBL" id="KAJ7206244.1"/>
    </source>
</evidence>
<feature type="non-terminal residue" evidence="2">
    <location>
        <position position="95"/>
    </location>
</feature>
<gene>
    <name evidence="2" type="ORF">GGX14DRAFT_306146</name>
    <name evidence="1" type="ORF">GGX14DRAFT_306542</name>
</gene>
<dbReference type="AlphaFoldDB" id="A0AAD6VHH0"/>
<name>A0AAD6VHH0_9AGAR</name>
<evidence type="ECO:0000313" key="3">
    <source>
        <dbReference type="Proteomes" id="UP001219525"/>
    </source>
</evidence>
<dbReference type="SUPFAM" id="SSF56219">
    <property type="entry name" value="DNase I-like"/>
    <property type="match status" value="1"/>
</dbReference>
<organism evidence="2 3">
    <name type="scientific">Mycena pura</name>
    <dbReference type="NCBI Taxonomy" id="153505"/>
    <lineage>
        <taxon>Eukaryota</taxon>
        <taxon>Fungi</taxon>
        <taxon>Dikarya</taxon>
        <taxon>Basidiomycota</taxon>
        <taxon>Agaricomycotina</taxon>
        <taxon>Agaricomycetes</taxon>
        <taxon>Agaricomycetidae</taxon>
        <taxon>Agaricales</taxon>
        <taxon>Marasmiineae</taxon>
        <taxon>Mycenaceae</taxon>
        <taxon>Mycena</taxon>
    </lineage>
</organism>
<dbReference type="InterPro" id="IPR036691">
    <property type="entry name" value="Endo/exonu/phosph_ase_sf"/>
</dbReference>
<accession>A0AAD6VHH0</accession>
<comment type="caution">
    <text evidence="2">The sequence shown here is derived from an EMBL/GenBank/DDBJ whole genome shotgun (WGS) entry which is preliminary data.</text>
</comment>
<sequence length="95" mass="9988">AMTVCSLSPDKPLLAAGDTNSRIGNRVPRGSALARNSSDKVVNTRGRWLLRVCADLGLTILNGTEKEACRPGAFTSFQPVGSTVIDFVIVSSGLL</sequence>
<dbReference type="EMBL" id="JARJCW010000037">
    <property type="protein sequence ID" value="KAJ7207195.1"/>
    <property type="molecule type" value="Genomic_DNA"/>
</dbReference>
<reference evidence="2" key="1">
    <citation type="submission" date="2023-03" db="EMBL/GenBank/DDBJ databases">
        <title>Massive genome expansion in bonnet fungi (Mycena s.s.) driven by repeated elements and novel gene families across ecological guilds.</title>
        <authorList>
            <consortium name="Lawrence Berkeley National Laboratory"/>
            <person name="Harder C.B."/>
            <person name="Miyauchi S."/>
            <person name="Viragh M."/>
            <person name="Kuo A."/>
            <person name="Thoen E."/>
            <person name="Andreopoulos B."/>
            <person name="Lu D."/>
            <person name="Skrede I."/>
            <person name="Drula E."/>
            <person name="Henrissat B."/>
            <person name="Morin E."/>
            <person name="Kohler A."/>
            <person name="Barry K."/>
            <person name="LaButti K."/>
            <person name="Morin E."/>
            <person name="Salamov A."/>
            <person name="Lipzen A."/>
            <person name="Mereny Z."/>
            <person name="Hegedus B."/>
            <person name="Baldrian P."/>
            <person name="Stursova M."/>
            <person name="Weitz H."/>
            <person name="Taylor A."/>
            <person name="Grigoriev I.V."/>
            <person name="Nagy L.G."/>
            <person name="Martin F."/>
            <person name="Kauserud H."/>
        </authorList>
    </citation>
    <scope>NUCLEOTIDE SEQUENCE</scope>
    <source>
        <strain evidence="2">9144</strain>
    </source>
</reference>
<proteinExistence type="predicted"/>
<evidence type="ECO:0000313" key="2">
    <source>
        <dbReference type="EMBL" id="KAJ7207195.1"/>
    </source>
</evidence>
<dbReference type="Gene3D" id="3.60.10.10">
    <property type="entry name" value="Endonuclease/exonuclease/phosphatase"/>
    <property type="match status" value="1"/>
</dbReference>
<dbReference type="Proteomes" id="UP001219525">
    <property type="component" value="Unassembled WGS sequence"/>
</dbReference>
<feature type="non-terminal residue" evidence="2">
    <location>
        <position position="1"/>
    </location>
</feature>
<protein>
    <submittedName>
        <fullName evidence="2">Uncharacterized protein</fullName>
    </submittedName>
</protein>
<dbReference type="EMBL" id="JARJCW010000040">
    <property type="protein sequence ID" value="KAJ7206244.1"/>
    <property type="molecule type" value="Genomic_DNA"/>
</dbReference>